<name>A0A9W9UHK1_PENBR</name>
<comment type="caution">
    <text evidence="2">The sequence shown here is derived from an EMBL/GenBank/DDBJ whole genome shotgun (WGS) entry which is preliminary data.</text>
</comment>
<dbReference type="AlphaFoldDB" id="A0A9W9UHK1"/>
<feature type="region of interest" description="Disordered" evidence="1">
    <location>
        <begin position="229"/>
        <end position="263"/>
    </location>
</feature>
<feature type="compositionally biased region" description="Acidic residues" evidence="1">
    <location>
        <begin position="229"/>
        <end position="251"/>
    </location>
</feature>
<keyword evidence="3" id="KW-1185">Reference proteome</keyword>
<dbReference type="Proteomes" id="UP001148299">
    <property type="component" value="Unassembled WGS sequence"/>
</dbReference>
<feature type="region of interest" description="Disordered" evidence="1">
    <location>
        <begin position="1"/>
        <end position="32"/>
    </location>
</feature>
<dbReference type="EMBL" id="JAPZBR010000008">
    <property type="protein sequence ID" value="KAJ5340624.1"/>
    <property type="molecule type" value="Genomic_DNA"/>
</dbReference>
<accession>A0A9W9UHK1</accession>
<evidence type="ECO:0000256" key="1">
    <source>
        <dbReference type="SAM" id="MobiDB-lite"/>
    </source>
</evidence>
<protein>
    <submittedName>
        <fullName evidence="2">Uncharacterized protein</fullName>
    </submittedName>
</protein>
<gene>
    <name evidence="2" type="ORF">N7541_009748</name>
</gene>
<sequence length="263" mass="28726">MAEPPIKRSRANTTGEAHLGGAEAPNSRKATETASELVGQLSQTERSSLLTLAAQNYPGVMAMLNDAVIAMRERERSSVVNFDSYSSSVWREINITYKSMRGAAQYEQSFEVASDVAHDINAIAKQCGPNVNPQTRLNGLSVLRKIGKTVCLSSGDVIAREVRNSYEVSSALVNGMRNIVQSMGEDEVQSIKDQTDQEVLYPKLGELHELAGSYGIFNGLGEVIAMLEDEYDEEGEEGEDDGEDGVEDGEDRSEQREVIVLDD</sequence>
<evidence type="ECO:0000313" key="3">
    <source>
        <dbReference type="Proteomes" id="UP001148299"/>
    </source>
</evidence>
<evidence type="ECO:0000313" key="2">
    <source>
        <dbReference type="EMBL" id="KAJ5340624.1"/>
    </source>
</evidence>
<proteinExistence type="predicted"/>
<reference evidence="2" key="2">
    <citation type="journal article" date="2023" name="IMA Fungus">
        <title>Comparative genomic study of the Penicillium genus elucidates a diverse pangenome and 15 lateral gene transfer events.</title>
        <authorList>
            <person name="Petersen C."/>
            <person name="Sorensen T."/>
            <person name="Nielsen M.R."/>
            <person name="Sondergaard T.E."/>
            <person name="Sorensen J.L."/>
            <person name="Fitzpatrick D.A."/>
            <person name="Frisvad J.C."/>
            <person name="Nielsen K.L."/>
        </authorList>
    </citation>
    <scope>NUCLEOTIDE SEQUENCE</scope>
    <source>
        <strain evidence="2">IBT 35675</strain>
    </source>
</reference>
<organism evidence="2 3">
    <name type="scientific">Penicillium brevicompactum</name>
    <dbReference type="NCBI Taxonomy" id="5074"/>
    <lineage>
        <taxon>Eukaryota</taxon>
        <taxon>Fungi</taxon>
        <taxon>Dikarya</taxon>
        <taxon>Ascomycota</taxon>
        <taxon>Pezizomycotina</taxon>
        <taxon>Eurotiomycetes</taxon>
        <taxon>Eurotiomycetidae</taxon>
        <taxon>Eurotiales</taxon>
        <taxon>Aspergillaceae</taxon>
        <taxon>Penicillium</taxon>
    </lineage>
</organism>
<feature type="compositionally biased region" description="Basic and acidic residues" evidence="1">
    <location>
        <begin position="252"/>
        <end position="263"/>
    </location>
</feature>
<reference evidence="2" key="1">
    <citation type="submission" date="2022-12" db="EMBL/GenBank/DDBJ databases">
        <authorList>
            <person name="Petersen C."/>
        </authorList>
    </citation>
    <scope>NUCLEOTIDE SEQUENCE</scope>
    <source>
        <strain evidence="2">IBT 35675</strain>
    </source>
</reference>